<evidence type="ECO:0000259" key="1">
    <source>
        <dbReference type="Pfam" id="PF09012"/>
    </source>
</evidence>
<evidence type="ECO:0000313" key="3">
    <source>
        <dbReference type="Proteomes" id="UP001238540"/>
    </source>
</evidence>
<keyword evidence="3" id="KW-1185">Reference proteome</keyword>
<dbReference type="Proteomes" id="UP001238540">
    <property type="component" value="Unassembled WGS sequence"/>
</dbReference>
<sequence>MILQSLRKHIEQKGCVSQVDLAKRFSLSEDGVAAMLEVWVNRGKISRLVDTNKSGQVTRIRYSANRVEGLSLTVIM</sequence>
<accession>A0ABT8BTY7</accession>
<name>A0ABT8BTY7_9VIBR</name>
<feature type="domain" description="Transcriptional regulator HTH-type FeoC" evidence="1">
    <location>
        <begin position="2"/>
        <end position="54"/>
    </location>
</feature>
<dbReference type="InterPro" id="IPR036388">
    <property type="entry name" value="WH-like_DNA-bd_sf"/>
</dbReference>
<organism evidence="2 3">
    <name type="scientific">Vibrio ostreicida</name>
    <dbReference type="NCBI Taxonomy" id="526588"/>
    <lineage>
        <taxon>Bacteria</taxon>
        <taxon>Pseudomonadati</taxon>
        <taxon>Pseudomonadota</taxon>
        <taxon>Gammaproteobacteria</taxon>
        <taxon>Vibrionales</taxon>
        <taxon>Vibrionaceae</taxon>
        <taxon>Vibrio</taxon>
    </lineage>
</organism>
<protein>
    <submittedName>
        <fullName evidence="2">FeoC-like transcriptional regulator</fullName>
    </submittedName>
</protein>
<dbReference type="InterPro" id="IPR036390">
    <property type="entry name" value="WH_DNA-bd_sf"/>
</dbReference>
<dbReference type="InterPro" id="IPR015102">
    <property type="entry name" value="Tscrpt_reg_HTH_FeoC"/>
</dbReference>
<dbReference type="RefSeq" id="WP_170882147.1">
    <property type="nucleotide sequence ID" value="NZ_JABEYA020000001.1"/>
</dbReference>
<dbReference type="EMBL" id="JAUFQC010000001">
    <property type="protein sequence ID" value="MDN3610631.1"/>
    <property type="molecule type" value="Genomic_DNA"/>
</dbReference>
<gene>
    <name evidence="2" type="ORF">QWZ16_13045</name>
</gene>
<dbReference type="Gene3D" id="1.10.10.10">
    <property type="entry name" value="Winged helix-like DNA-binding domain superfamily/Winged helix DNA-binding domain"/>
    <property type="match status" value="1"/>
</dbReference>
<comment type="caution">
    <text evidence="2">The sequence shown here is derived from an EMBL/GenBank/DDBJ whole genome shotgun (WGS) entry which is preliminary data.</text>
</comment>
<evidence type="ECO:0000313" key="2">
    <source>
        <dbReference type="EMBL" id="MDN3610631.1"/>
    </source>
</evidence>
<proteinExistence type="predicted"/>
<dbReference type="SUPFAM" id="SSF46785">
    <property type="entry name" value="Winged helix' DNA-binding domain"/>
    <property type="match status" value="1"/>
</dbReference>
<dbReference type="Pfam" id="PF09012">
    <property type="entry name" value="FeoC"/>
    <property type="match status" value="1"/>
</dbReference>
<reference evidence="3" key="1">
    <citation type="journal article" date="2019" name="Int. J. Syst. Evol. Microbiol.">
        <title>The Global Catalogue of Microorganisms (GCM) 10K type strain sequencing project: providing services to taxonomists for standard genome sequencing and annotation.</title>
        <authorList>
            <consortium name="The Broad Institute Genomics Platform"/>
            <consortium name="The Broad Institute Genome Sequencing Center for Infectious Disease"/>
            <person name="Wu L."/>
            <person name="Ma J."/>
        </authorList>
    </citation>
    <scope>NUCLEOTIDE SEQUENCE [LARGE SCALE GENOMIC DNA]</scope>
    <source>
        <strain evidence="3">CECT 7398</strain>
    </source>
</reference>